<keyword evidence="3" id="KW-1185">Reference proteome</keyword>
<proteinExistence type="predicted"/>
<dbReference type="EMBL" id="JASZYV010000002">
    <property type="protein sequence ID" value="MDM0045547.1"/>
    <property type="molecule type" value="Genomic_DNA"/>
</dbReference>
<evidence type="ECO:0000313" key="2">
    <source>
        <dbReference type="EMBL" id="MDM0045547.1"/>
    </source>
</evidence>
<keyword evidence="1" id="KW-0732">Signal</keyword>
<dbReference type="RefSeq" id="WP_286660615.1">
    <property type="nucleotide sequence ID" value="NZ_JASZYV010000002.1"/>
</dbReference>
<name>A0ABT7NCA0_9BURK</name>
<organism evidence="2 3">
    <name type="scientific">Variovorax dokdonensis</name>
    <dbReference type="NCBI Taxonomy" id="344883"/>
    <lineage>
        <taxon>Bacteria</taxon>
        <taxon>Pseudomonadati</taxon>
        <taxon>Pseudomonadota</taxon>
        <taxon>Betaproteobacteria</taxon>
        <taxon>Burkholderiales</taxon>
        <taxon>Comamonadaceae</taxon>
        <taxon>Variovorax</taxon>
    </lineage>
</organism>
<protein>
    <recommendedName>
        <fullName evidence="4">Secreted protein</fullName>
    </recommendedName>
</protein>
<dbReference type="Proteomes" id="UP001174908">
    <property type="component" value="Unassembled WGS sequence"/>
</dbReference>
<sequence length="188" mass="21313">MINWAIPFLLLLLSFSSIAQPYSQEIQTPNEFSLTATQNRGVLTARIYMKSNGESILVSTLTKANNETPFANYALIDIENDGTPEVEFTGACDKACYHEIYKYSNGSYRLAFKRWYSEITVENGYYLVSERGGCCTEEIHIFSTPLHMNSKPLLTIEKERSNEGIRCTRNQEALEPKLDEISALVCSR</sequence>
<gene>
    <name evidence="2" type="ORF">QTH91_13725</name>
</gene>
<accession>A0ABT7NCA0</accession>
<evidence type="ECO:0008006" key="4">
    <source>
        <dbReference type="Google" id="ProtNLM"/>
    </source>
</evidence>
<evidence type="ECO:0000256" key="1">
    <source>
        <dbReference type="SAM" id="SignalP"/>
    </source>
</evidence>
<reference evidence="2" key="1">
    <citation type="submission" date="2023-06" db="EMBL/GenBank/DDBJ databases">
        <authorList>
            <person name="Jiang Y."/>
            <person name="Liu Q."/>
        </authorList>
    </citation>
    <scope>NUCLEOTIDE SEQUENCE</scope>
    <source>
        <strain evidence="2">CGMCC 1.12089</strain>
    </source>
</reference>
<evidence type="ECO:0000313" key="3">
    <source>
        <dbReference type="Proteomes" id="UP001174908"/>
    </source>
</evidence>
<feature type="signal peptide" evidence="1">
    <location>
        <begin position="1"/>
        <end position="19"/>
    </location>
</feature>
<comment type="caution">
    <text evidence="2">The sequence shown here is derived from an EMBL/GenBank/DDBJ whole genome shotgun (WGS) entry which is preliminary data.</text>
</comment>
<feature type="chain" id="PRO_5045408469" description="Secreted protein" evidence="1">
    <location>
        <begin position="20"/>
        <end position="188"/>
    </location>
</feature>